<protein>
    <submittedName>
        <fullName evidence="1">Aspartate/glutamate racemase family protein</fullName>
    </submittedName>
</protein>
<comment type="caution">
    <text evidence="1">The sequence shown here is derived from an EMBL/GenBank/DDBJ whole genome shotgun (WGS) entry which is preliminary data.</text>
</comment>
<dbReference type="RefSeq" id="WP_344367546.1">
    <property type="nucleotide sequence ID" value="NZ_BAAAQB010000041.1"/>
</dbReference>
<dbReference type="Gene3D" id="3.40.50.1860">
    <property type="match status" value="2"/>
</dbReference>
<sequence length="217" mass="22064">MRVGLIRVMTTSDRRLLHAHGKLLQEAFGFTVTSRCIPDQPSGVYDQASLESAAPKVVQLAQEMAGEADALIISCTSDPGLAATRAAVAIPVIGAGAAAAAAALTFGGRIGVLGLGAHVPGPIAESLGDRMLLIDGEGRLETPDAFLMPAGIFDALAAAHMLVDAGADVIVQASTGLSSIGMADVLRRRLGVPVIDAVTAAGSMLVSAVFAREVQKV</sequence>
<dbReference type="Pfam" id="PF01177">
    <property type="entry name" value="Asp_Glu_race"/>
    <property type="match status" value="1"/>
</dbReference>
<dbReference type="InterPro" id="IPR015942">
    <property type="entry name" value="Asp/Glu/hydantoin_racemase"/>
</dbReference>
<name>A0ABP5L8B4_9MICC</name>
<keyword evidence="2" id="KW-1185">Reference proteome</keyword>
<dbReference type="EMBL" id="BAAAQB010000041">
    <property type="protein sequence ID" value="GAA2143313.1"/>
    <property type="molecule type" value="Genomic_DNA"/>
</dbReference>
<dbReference type="InterPro" id="IPR001920">
    <property type="entry name" value="Asp/Glu_race"/>
</dbReference>
<proteinExistence type="predicted"/>
<accession>A0ABP5L8B4</accession>
<dbReference type="Proteomes" id="UP001500102">
    <property type="component" value="Unassembled WGS sequence"/>
</dbReference>
<reference evidence="2" key="1">
    <citation type="journal article" date="2019" name="Int. J. Syst. Evol. Microbiol.">
        <title>The Global Catalogue of Microorganisms (GCM) 10K type strain sequencing project: providing services to taxonomists for standard genome sequencing and annotation.</title>
        <authorList>
            <consortium name="The Broad Institute Genomics Platform"/>
            <consortium name="The Broad Institute Genome Sequencing Center for Infectious Disease"/>
            <person name="Wu L."/>
            <person name="Ma J."/>
        </authorList>
    </citation>
    <scope>NUCLEOTIDE SEQUENCE [LARGE SCALE GENOMIC DNA]</scope>
    <source>
        <strain evidence="2">JCM 15921</strain>
    </source>
</reference>
<organism evidence="1 2">
    <name type="scientific">Arthrobacter humicola</name>
    <dbReference type="NCBI Taxonomy" id="409291"/>
    <lineage>
        <taxon>Bacteria</taxon>
        <taxon>Bacillati</taxon>
        <taxon>Actinomycetota</taxon>
        <taxon>Actinomycetes</taxon>
        <taxon>Micrococcales</taxon>
        <taxon>Micrococcaceae</taxon>
        <taxon>Arthrobacter</taxon>
    </lineage>
</organism>
<evidence type="ECO:0000313" key="2">
    <source>
        <dbReference type="Proteomes" id="UP001500102"/>
    </source>
</evidence>
<gene>
    <name evidence="1" type="ORF">GCM10009825_33500</name>
</gene>
<evidence type="ECO:0000313" key="1">
    <source>
        <dbReference type="EMBL" id="GAA2143313.1"/>
    </source>
</evidence>